<dbReference type="Proteomes" id="UP001595455">
    <property type="component" value="Unassembled WGS sequence"/>
</dbReference>
<feature type="transmembrane region" description="Helical" evidence="1">
    <location>
        <begin position="13"/>
        <end position="39"/>
    </location>
</feature>
<comment type="caution">
    <text evidence="2">The sequence shown here is derived from an EMBL/GenBank/DDBJ whole genome shotgun (WGS) entry which is preliminary data.</text>
</comment>
<keyword evidence="1" id="KW-0812">Transmembrane</keyword>
<evidence type="ECO:0000313" key="2">
    <source>
        <dbReference type="EMBL" id="MFC2998222.1"/>
    </source>
</evidence>
<keyword evidence="1" id="KW-1133">Transmembrane helix</keyword>
<evidence type="ECO:0000256" key="1">
    <source>
        <dbReference type="SAM" id="Phobius"/>
    </source>
</evidence>
<accession>A0ABV7BKQ3</accession>
<reference evidence="3" key="1">
    <citation type="journal article" date="2019" name="Int. J. Syst. Evol. Microbiol.">
        <title>The Global Catalogue of Microorganisms (GCM) 10K type strain sequencing project: providing services to taxonomists for standard genome sequencing and annotation.</title>
        <authorList>
            <consortium name="The Broad Institute Genomics Platform"/>
            <consortium name="The Broad Institute Genome Sequencing Center for Infectious Disease"/>
            <person name="Wu L."/>
            <person name="Ma J."/>
        </authorList>
    </citation>
    <scope>NUCLEOTIDE SEQUENCE [LARGE SCALE GENOMIC DNA]</scope>
    <source>
        <strain evidence="3">KCTC 62575</strain>
    </source>
</reference>
<dbReference type="EMBL" id="JBHRSF010000173">
    <property type="protein sequence ID" value="MFC2998222.1"/>
    <property type="molecule type" value="Genomic_DNA"/>
</dbReference>
<sequence>MMNKLSESKPLRIWSYIIVLSILIGILAWQAAPIILAVVELIKVIG</sequence>
<name>A0ABV7BKQ3_9GAMM</name>
<protein>
    <recommendedName>
        <fullName evidence="4">AI-2E family transporter</fullName>
    </recommendedName>
</protein>
<evidence type="ECO:0000313" key="3">
    <source>
        <dbReference type="Proteomes" id="UP001595455"/>
    </source>
</evidence>
<keyword evidence="1" id="KW-0472">Membrane</keyword>
<gene>
    <name evidence="2" type="ORF">ACFODO_23815</name>
</gene>
<dbReference type="RefSeq" id="WP_171405180.1">
    <property type="nucleotide sequence ID" value="NZ_JBHRSF010000173.1"/>
</dbReference>
<keyword evidence="3" id="KW-1185">Reference proteome</keyword>
<organism evidence="2 3">
    <name type="scientific">Acinetobacter sichuanensis</name>
    <dbReference type="NCBI Taxonomy" id="2136183"/>
    <lineage>
        <taxon>Bacteria</taxon>
        <taxon>Pseudomonadati</taxon>
        <taxon>Pseudomonadota</taxon>
        <taxon>Gammaproteobacteria</taxon>
        <taxon>Moraxellales</taxon>
        <taxon>Moraxellaceae</taxon>
        <taxon>Acinetobacter</taxon>
    </lineage>
</organism>
<evidence type="ECO:0008006" key="4">
    <source>
        <dbReference type="Google" id="ProtNLM"/>
    </source>
</evidence>
<proteinExistence type="predicted"/>